<reference evidence="2 3" key="1">
    <citation type="submission" date="2015-11" db="EMBL/GenBank/DDBJ databases">
        <title>Genomic analysis of 38 Legionella species identifies large and diverse effector repertoires.</title>
        <authorList>
            <person name="Burstein D."/>
            <person name="Amaro F."/>
            <person name="Zusman T."/>
            <person name="Lifshitz Z."/>
            <person name="Cohen O."/>
            <person name="Gilbert J.A."/>
            <person name="Pupko T."/>
            <person name="Shuman H.A."/>
            <person name="Segal G."/>
        </authorList>
    </citation>
    <scope>NUCLEOTIDE SEQUENCE [LARGE SCALE GENOMIC DNA]</scope>
    <source>
        <strain evidence="2 3">CDC#1442-AUS-E</strain>
    </source>
</reference>
<proteinExistence type="predicted"/>
<dbReference type="SUPFAM" id="SSF53098">
    <property type="entry name" value="Ribonuclease H-like"/>
    <property type="match status" value="1"/>
</dbReference>
<organism evidence="2 3">
    <name type="scientific">Legionella quinlivanii</name>
    <dbReference type="NCBI Taxonomy" id="45073"/>
    <lineage>
        <taxon>Bacteria</taxon>
        <taxon>Pseudomonadati</taxon>
        <taxon>Pseudomonadota</taxon>
        <taxon>Gammaproteobacteria</taxon>
        <taxon>Legionellales</taxon>
        <taxon>Legionellaceae</taxon>
        <taxon>Legionella</taxon>
    </lineage>
</organism>
<keyword evidence="3" id="KW-1185">Reference proteome</keyword>
<protein>
    <submittedName>
        <fullName evidence="2">ISxcC1 transposase</fullName>
    </submittedName>
</protein>
<name>A0A0W0XU20_9GAMM</name>
<dbReference type="PANTHER" id="PTHR47515">
    <property type="entry name" value="LOW CALCIUM RESPONSE LOCUS PROTEIN T"/>
    <property type="match status" value="1"/>
</dbReference>
<evidence type="ECO:0000313" key="3">
    <source>
        <dbReference type="Proteomes" id="UP000054618"/>
    </source>
</evidence>
<dbReference type="Gene3D" id="3.30.420.10">
    <property type="entry name" value="Ribonuclease H-like superfamily/Ribonuclease H"/>
    <property type="match status" value="1"/>
</dbReference>
<dbReference type="Proteomes" id="UP000054618">
    <property type="component" value="Unassembled WGS sequence"/>
</dbReference>
<accession>A0A0W0XU20</accession>
<dbReference type="InterPro" id="IPR012337">
    <property type="entry name" value="RNaseH-like_sf"/>
</dbReference>
<dbReference type="InterPro" id="IPR001584">
    <property type="entry name" value="Integrase_cat-core"/>
</dbReference>
<dbReference type="PANTHER" id="PTHR47515:SF2">
    <property type="entry name" value="INTEGRASE CORE DOMAIN PROTEIN"/>
    <property type="match status" value="1"/>
</dbReference>
<dbReference type="PROSITE" id="PS50994">
    <property type="entry name" value="INTEGRASE"/>
    <property type="match status" value="1"/>
</dbReference>
<dbReference type="STRING" id="45073.Lqui_2115"/>
<dbReference type="AlphaFoldDB" id="A0A0W0XU20"/>
<feature type="domain" description="Integrase catalytic" evidence="1">
    <location>
        <begin position="1"/>
        <end position="152"/>
    </location>
</feature>
<sequence>MNHHSARIDNGRSYRLLNVLDDFNREGLAIEVDFSLPAERVIRTLNQIIEWRGKPKQIRCDNGPEYISKLLKQWADKNQIQLVFIQPGNPQQNAYIERYNRTVRYDWLSQYLFESIAEVQLHATQWLWTYNNERPNTAIGGIPPKKKLALVA</sequence>
<comment type="caution">
    <text evidence="2">The sequence shown here is derived from an EMBL/GenBank/DDBJ whole genome shotgun (WGS) entry which is preliminary data.</text>
</comment>
<evidence type="ECO:0000313" key="2">
    <source>
        <dbReference type="EMBL" id="KTD48073.1"/>
    </source>
</evidence>
<dbReference type="GO" id="GO:0003676">
    <property type="term" value="F:nucleic acid binding"/>
    <property type="evidence" value="ECO:0007669"/>
    <property type="project" value="InterPro"/>
</dbReference>
<dbReference type="Pfam" id="PF13683">
    <property type="entry name" value="rve_3"/>
    <property type="match status" value="1"/>
</dbReference>
<dbReference type="InterPro" id="IPR036397">
    <property type="entry name" value="RNaseH_sf"/>
</dbReference>
<gene>
    <name evidence="2" type="ORF">Lqui_2115</name>
</gene>
<evidence type="ECO:0000259" key="1">
    <source>
        <dbReference type="PROSITE" id="PS50994"/>
    </source>
</evidence>
<dbReference type="EMBL" id="LNYS01000016">
    <property type="protein sequence ID" value="KTD48073.1"/>
    <property type="molecule type" value="Genomic_DNA"/>
</dbReference>
<dbReference type="GO" id="GO:0015074">
    <property type="term" value="P:DNA integration"/>
    <property type="evidence" value="ECO:0007669"/>
    <property type="project" value="InterPro"/>
</dbReference>
<dbReference type="PATRIC" id="fig|45073.5.peg.2230"/>